<name>A0A9W7GRI5_9STRA</name>
<evidence type="ECO:0000259" key="2">
    <source>
        <dbReference type="PROSITE" id="PS50250"/>
    </source>
</evidence>
<dbReference type="AlphaFoldDB" id="A0A9W7GRI5"/>
<dbReference type="Proteomes" id="UP001165065">
    <property type="component" value="Unassembled WGS sequence"/>
</dbReference>
<dbReference type="SUPFAM" id="SSF46785">
    <property type="entry name" value="Winged helix' DNA-binding domain"/>
    <property type="match status" value="1"/>
</dbReference>
<dbReference type="PANTHER" id="PTHR15350:SF2">
    <property type="entry name" value="EUKARYOTIC TRANSLATION INITIATION FACTOR 3 SUBUNIT M"/>
    <property type="match status" value="1"/>
</dbReference>
<dbReference type="SMART" id="SM00088">
    <property type="entry name" value="PINT"/>
    <property type="match status" value="1"/>
</dbReference>
<comment type="similarity">
    <text evidence="1">Belongs to the CSN7/EIF3M family. CSN7 subfamily.</text>
</comment>
<dbReference type="InterPro" id="IPR036390">
    <property type="entry name" value="WH_DNA-bd_sf"/>
</dbReference>
<comment type="caution">
    <text evidence="3">The sequence shown here is derived from an EMBL/GenBank/DDBJ whole genome shotgun (WGS) entry which is preliminary data.</text>
</comment>
<dbReference type="PROSITE" id="PS50250">
    <property type="entry name" value="PCI"/>
    <property type="match status" value="1"/>
</dbReference>
<dbReference type="GO" id="GO:0005852">
    <property type="term" value="C:eukaryotic translation initiation factor 3 complex"/>
    <property type="evidence" value="ECO:0007669"/>
    <property type="project" value="TreeGrafter"/>
</dbReference>
<proteinExistence type="inferred from homology"/>
<dbReference type="EMBL" id="BRYA01000449">
    <property type="protein sequence ID" value="GMI48960.1"/>
    <property type="molecule type" value="Genomic_DNA"/>
</dbReference>
<dbReference type="InterPro" id="IPR000717">
    <property type="entry name" value="PCI_dom"/>
</dbReference>
<dbReference type="OrthoDB" id="10267031at2759"/>
<accession>A0A9W7GRI5</accession>
<evidence type="ECO:0000313" key="3">
    <source>
        <dbReference type="EMBL" id="GMI48960.1"/>
    </source>
</evidence>
<organism evidence="3 4">
    <name type="scientific">Triparma columacea</name>
    <dbReference type="NCBI Taxonomy" id="722753"/>
    <lineage>
        <taxon>Eukaryota</taxon>
        <taxon>Sar</taxon>
        <taxon>Stramenopiles</taxon>
        <taxon>Ochrophyta</taxon>
        <taxon>Bolidophyceae</taxon>
        <taxon>Parmales</taxon>
        <taxon>Triparmaceae</taxon>
        <taxon>Triparma</taxon>
    </lineage>
</organism>
<dbReference type="GO" id="GO:0002183">
    <property type="term" value="P:cytoplasmic translational initiation"/>
    <property type="evidence" value="ECO:0007669"/>
    <property type="project" value="TreeGrafter"/>
</dbReference>
<evidence type="ECO:0000313" key="4">
    <source>
        <dbReference type="Proteomes" id="UP001165065"/>
    </source>
</evidence>
<evidence type="ECO:0000256" key="1">
    <source>
        <dbReference type="ARBA" id="ARBA00008482"/>
    </source>
</evidence>
<dbReference type="PANTHER" id="PTHR15350">
    <property type="entry name" value="COP9 SIGNALOSOME COMPLEX SUBUNIT 7/DENDRITIC CELL PROTEIN GA17"/>
    <property type="match status" value="1"/>
</dbReference>
<keyword evidence="4" id="KW-1185">Reference proteome</keyword>
<gene>
    <name evidence="3" type="ORF">TrCOL_g13187</name>
</gene>
<dbReference type="InterPro" id="IPR045237">
    <property type="entry name" value="COPS7/eIF3m"/>
</dbReference>
<sequence>MSVLVSVSNDVENALVSTVASVHPSPSSFTSSATASLTSSYASFLSLFAEKEAVQAVMGLEGEDAEAVVAMVSGLIKKVEDEGKQLEIEGKLVSSIISSTSGSPESKLRMIVNLYNLRPPSSSYSLLLSAISYAGSTNQMPLLSPSLSNLPSLISTLPITESETRALYLTLSKAFDAFGDKTSGRSAMVKYLLTFTPSSPMTPSDRETVKAAVRDAIANPMMLWGQGTSFGDLPCVGEVKKDSDFEGVGSLLDVLEEGKFCDWQEWKKKYGGRGEGINLERCEEAMRLLSICSLASEKGEIPFGDISDTLEVPEESVERWVVKAIAEGLMKGKIDQVKKSVVVERSVARKFGKEEWGRLRDTIGEWKVRVKKTEEELKGRQKKN</sequence>
<reference evidence="4" key="1">
    <citation type="journal article" date="2023" name="Commun. Biol.">
        <title>Genome analysis of Parmales, the sister group of diatoms, reveals the evolutionary specialization of diatoms from phago-mixotrophs to photoautotrophs.</title>
        <authorList>
            <person name="Ban H."/>
            <person name="Sato S."/>
            <person name="Yoshikawa S."/>
            <person name="Yamada K."/>
            <person name="Nakamura Y."/>
            <person name="Ichinomiya M."/>
            <person name="Sato N."/>
            <person name="Blanc-Mathieu R."/>
            <person name="Endo H."/>
            <person name="Kuwata A."/>
            <person name="Ogata H."/>
        </authorList>
    </citation>
    <scope>NUCLEOTIDE SEQUENCE [LARGE SCALE GENOMIC DNA]</scope>
</reference>
<dbReference type="Pfam" id="PF01399">
    <property type="entry name" value="PCI"/>
    <property type="match status" value="1"/>
</dbReference>
<protein>
    <recommendedName>
        <fullName evidence="2">PCI domain-containing protein</fullName>
    </recommendedName>
</protein>
<feature type="domain" description="PCI" evidence="2">
    <location>
        <begin position="180"/>
        <end position="348"/>
    </location>
</feature>